<evidence type="ECO:0000313" key="2">
    <source>
        <dbReference type="Proteomes" id="UP000094455"/>
    </source>
</evidence>
<proteinExistence type="predicted"/>
<dbReference type="EMBL" id="KV454003">
    <property type="protein sequence ID" value="ODQ46764.1"/>
    <property type="molecule type" value="Genomic_DNA"/>
</dbReference>
<sequence length="68" mass="7591">MKQALLDLAVTQGIWRFTQHSSESPSNAPARKSDSALCANVMQHNPKDLQAEIAKCEHRVFPRICSIN</sequence>
<dbReference type="RefSeq" id="XP_019017877.1">
    <property type="nucleotide sequence ID" value="XM_019163334.1"/>
</dbReference>
<reference evidence="1 2" key="1">
    <citation type="journal article" date="2016" name="Proc. Natl. Acad. Sci. U.S.A.">
        <title>Comparative genomics of biotechnologically important yeasts.</title>
        <authorList>
            <person name="Riley R."/>
            <person name="Haridas S."/>
            <person name="Wolfe K.H."/>
            <person name="Lopes M.R."/>
            <person name="Hittinger C.T."/>
            <person name="Goeker M."/>
            <person name="Salamov A.A."/>
            <person name="Wisecaver J.H."/>
            <person name="Long T.M."/>
            <person name="Calvey C.H."/>
            <person name="Aerts A.L."/>
            <person name="Barry K.W."/>
            <person name="Choi C."/>
            <person name="Clum A."/>
            <person name="Coughlan A.Y."/>
            <person name="Deshpande S."/>
            <person name="Douglass A.P."/>
            <person name="Hanson S.J."/>
            <person name="Klenk H.-P."/>
            <person name="LaButti K.M."/>
            <person name="Lapidus A."/>
            <person name="Lindquist E.A."/>
            <person name="Lipzen A.M."/>
            <person name="Meier-Kolthoff J.P."/>
            <person name="Ohm R.A."/>
            <person name="Otillar R.P."/>
            <person name="Pangilinan J.L."/>
            <person name="Peng Y."/>
            <person name="Rokas A."/>
            <person name="Rosa C.A."/>
            <person name="Scheuner C."/>
            <person name="Sibirny A.A."/>
            <person name="Slot J.C."/>
            <person name="Stielow J.B."/>
            <person name="Sun H."/>
            <person name="Kurtzman C.P."/>
            <person name="Blackwell M."/>
            <person name="Grigoriev I.V."/>
            <person name="Jeffries T.W."/>
        </authorList>
    </citation>
    <scope>NUCLEOTIDE SEQUENCE [LARGE SCALE GENOMIC DNA]</scope>
    <source>
        <strain evidence="1 2">NRRL Y-2026</strain>
    </source>
</reference>
<keyword evidence="2" id="KW-1185">Reference proteome</keyword>
<evidence type="ECO:0000313" key="1">
    <source>
        <dbReference type="EMBL" id="ODQ46764.1"/>
    </source>
</evidence>
<organism evidence="1 2">
    <name type="scientific">Pichia membranifaciens NRRL Y-2026</name>
    <dbReference type="NCBI Taxonomy" id="763406"/>
    <lineage>
        <taxon>Eukaryota</taxon>
        <taxon>Fungi</taxon>
        <taxon>Dikarya</taxon>
        <taxon>Ascomycota</taxon>
        <taxon>Saccharomycotina</taxon>
        <taxon>Pichiomycetes</taxon>
        <taxon>Pichiales</taxon>
        <taxon>Pichiaceae</taxon>
        <taxon>Pichia</taxon>
    </lineage>
</organism>
<accession>A0A1E3NKU6</accession>
<dbReference type="GeneID" id="30180021"/>
<gene>
    <name evidence="1" type="ORF">PICMEDRAFT_58993</name>
</gene>
<dbReference type="AlphaFoldDB" id="A0A1E3NKU6"/>
<protein>
    <submittedName>
        <fullName evidence="1">Uncharacterized protein</fullName>
    </submittedName>
</protein>
<dbReference type="Proteomes" id="UP000094455">
    <property type="component" value="Unassembled WGS sequence"/>
</dbReference>
<name>A0A1E3NKU6_9ASCO</name>